<evidence type="ECO:0000256" key="1">
    <source>
        <dbReference type="ARBA" id="ARBA00001686"/>
    </source>
</evidence>
<feature type="region of interest" description="Disordered" evidence="5">
    <location>
        <begin position="38"/>
        <end position="179"/>
    </location>
</feature>
<dbReference type="InterPro" id="IPR011009">
    <property type="entry name" value="Kinase-like_dom_sf"/>
</dbReference>
<feature type="region of interest" description="Disordered" evidence="5">
    <location>
        <begin position="829"/>
        <end position="874"/>
    </location>
</feature>
<reference evidence="8 9" key="1">
    <citation type="submission" date="2017-03" db="EMBL/GenBank/DDBJ databases">
        <title>WGS assembly of Porphyra umbilicalis.</title>
        <authorList>
            <person name="Brawley S.H."/>
            <person name="Blouin N.A."/>
            <person name="Ficko-Blean E."/>
            <person name="Wheeler G.L."/>
            <person name="Lohr M."/>
            <person name="Goodson H.V."/>
            <person name="Jenkins J.W."/>
            <person name="Blaby-Haas C.E."/>
            <person name="Helliwell K.E."/>
            <person name="Chan C."/>
            <person name="Marriage T."/>
            <person name="Bhattacharya D."/>
            <person name="Klein A.S."/>
            <person name="Badis Y."/>
            <person name="Brodie J."/>
            <person name="Cao Y."/>
            <person name="Collen J."/>
            <person name="Dittami S.M."/>
            <person name="Gachon C.M."/>
            <person name="Green B.R."/>
            <person name="Karpowicz S."/>
            <person name="Kim J.W."/>
            <person name="Kudahl U."/>
            <person name="Lin S."/>
            <person name="Michel G."/>
            <person name="Mittag M."/>
            <person name="Olson B.J."/>
            <person name="Pangilinan J."/>
            <person name="Peng Y."/>
            <person name="Qiu H."/>
            <person name="Shu S."/>
            <person name="Singer J.T."/>
            <person name="Smith A.G."/>
            <person name="Sprecher B.N."/>
            <person name="Wagner V."/>
            <person name="Wang W."/>
            <person name="Wang Z.-Y."/>
            <person name="Yan J."/>
            <person name="Yarish C."/>
            <person name="Zoeuner-Riek S."/>
            <person name="Zhuang Y."/>
            <person name="Zou Y."/>
            <person name="Lindquist E.A."/>
            <person name="Grimwood J."/>
            <person name="Barry K."/>
            <person name="Rokhsar D.S."/>
            <person name="Schmutz J."/>
            <person name="Stiller J.W."/>
            <person name="Grossman A.R."/>
            <person name="Prochnik S.E."/>
        </authorList>
    </citation>
    <scope>NUCLEOTIDE SEQUENCE [LARGE SCALE GENOMIC DNA]</scope>
    <source>
        <strain evidence="8">4086291</strain>
    </source>
</reference>
<dbReference type="GO" id="GO:0046854">
    <property type="term" value="P:phosphatidylinositol phosphate biosynthetic process"/>
    <property type="evidence" value="ECO:0007669"/>
    <property type="project" value="InterPro"/>
</dbReference>
<dbReference type="InterPro" id="IPR049160">
    <property type="entry name" value="PI4KB-PIK1_PIK"/>
</dbReference>
<dbReference type="Gene3D" id="1.25.40.70">
    <property type="entry name" value="Phosphatidylinositol 3-kinase, accessory domain (PIK)"/>
    <property type="match status" value="1"/>
</dbReference>
<dbReference type="InterPro" id="IPR000403">
    <property type="entry name" value="PI3/4_kinase_cat_dom"/>
</dbReference>
<feature type="compositionally biased region" description="Gly residues" evidence="5">
    <location>
        <begin position="55"/>
        <end position="84"/>
    </location>
</feature>
<dbReference type="Gene3D" id="3.30.1010.10">
    <property type="entry name" value="Phosphatidylinositol 3-kinase Catalytic Subunit, Chain A, domain 4"/>
    <property type="match status" value="1"/>
</dbReference>
<dbReference type="InterPro" id="IPR057754">
    <property type="entry name" value="PI4-kinase_beta/PIK1_cat"/>
</dbReference>
<dbReference type="PROSITE" id="PS50290">
    <property type="entry name" value="PI3_4_KINASE_3"/>
    <property type="match status" value="1"/>
</dbReference>
<feature type="compositionally biased region" description="Low complexity" evidence="5">
    <location>
        <begin position="90"/>
        <end position="111"/>
    </location>
</feature>
<dbReference type="EMBL" id="KV919011">
    <property type="protein sequence ID" value="OSX73221.1"/>
    <property type="molecule type" value="Genomic_DNA"/>
</dbReference>
<dbReference type="InterPro" id="IPR042236">
    <property type="entry name" value="PI3K_accessory_sf"/>
</dbReference>
<dbReference type="PANTHER" id="PTHR10048">
    <property type="entry name" value="PHOSPHATIDYLINOSITOL KINASE"/>
    <property type="match status" value="1"/>
</dbReference>
<dbReference type="SUPFAM" id="SSF48371">
    <property type="entry name" value="ARM repeat"/>
    <property type="match status" value="1"/>
</dbReference>
<dbReference type="GO" id="GO:0005737">
    <property type="term" value="C:cytoplasm"/>
    <property type="evidence" value="ECO:0007669"/>
    <property type="project" value="TreeGrafter"/>
</dbReference>
<dbReference type="PANTHER" id="PTHR10048:SF22">
    <property type="entry name" value="PHOSPHATIDYLINOSITOL 4-KINASE BETA"/>
    <property type="match status" value="1"/>
</dbReference>
<accession>A0A1X6NX77</accession>
<dbReference type="Pfam" id="PF00454">
    <property type="entry name" value="PI3_PI4_kinase"/>
    <property type="match status" value="1"/>
</dbReference>
<feature type="compositionally biased region" description="Polar residues" evidence="5">
    <location>
        <begin position="360"/>
        <end position="369"/>
    </location>
</feature>
<evidence type="ECO:0000256" key="3">
    <source>
        <dbReference type="ARBA" id="ARBA00022679"/>
    </source>
</evidence>
<feature type="region of interest" description="Disordered" evidence="5">
    <location>
        <begin position="507"/>
        <end position="602"/>
    </location>
</feature>
<evidence type="ECO:0000259" key="7">
    <source>
        <dbReference type="PROSITE" id="PS51545"/>
    </source>
</evidence>
<proteinExistence type="predicted"/>
<evidence type="ECO:0000259" key="6">
    <source>
        <dbReference type="PROSITE" id="PS50290"/>
    </source>
</evidence>
<feature type="domain" description="PI3K/PI4K catalytic" evidence="6">
    <location>
        <begin position="936"/>
        <end position="1212"/>
    </location>
</feature>
<evidence type="ECO:0000256" key="4">
    <source>
        <dbReference type="ARBA" id="ARBA00022777"/>
    </source>
</evidence>
<evidence type="ECO:0000256" key="5">
    <source>
        <dbReference type="SAM" id="MobiDB-lite"/>
    </source>
</evidence>
<feature type="region of interest" description="Disordered" evidence="5">
    <location>
        <begin position="346"/>
        <end position="397"/>
    </location>
</feature>
<dbReference type="InterPro" id="IPR016024">
    <property type="entry name" value="ARM-type_fold"/>
</dbReference>
<dbReference type="GO" id="GO:0048015">
    <property type="term" value="P:phosphatidylinositol-mediated signaling"/>
    <property type="evidence" value="ECO:0007669"/>
    <property type="project" value="TreeGrafter"/>
</dbReference>
<dbReference type="InterPro" id="IPR018936">
    <property type="entry name" value="PI3/4_kinase_CS"/>
</dbReference>
<feature type="compositionally biased region" description="Gly residues" evidence="5">
    <location>
        <begin position="127"/>
        <end position="179"/>
    </location>
</feature>
<dbReference type="GO" id="GO:0016020">
    <property type="term" value="C:membrane"/>
    <property type="evidence" value="ECO:0007669"/>
    <property type="project" value="TreeGrafter"/>
</dbReference>
<dbReference type="CDD" id="cd05168">
    <property type="entry name" value="PI4Kc_III_beta"/>
    <property type="match status" value="1"/>
</dbReference>
<dbReference type="FunFam" id="1.10.1070.11:FF:000016">
    <property type="entry name" value="PIK1p Phosphatidylinositol 4-kinase"/>
    <property type="match status" value="1"/>
</dbReference>
<keyword evidence="3" id="KW-0808">Transferase</keyword>
<dbReference type="AlphaFoldDB" id="A0A1X6NX77"/>
<dbReference type="Pfam" id="PF21245">
    <property type="entry name" value="PI4KB-PIK1_PIK"/>
    <property type="match status" value="1"/>
</dbReference>
<dbReference type="PROSITE" id="PS51545">
    <property type="entry name" value="PIK_HELICAL"/>
    <property type="match status" value="1"/>
</dbReference>
<dbReference type="Proteomes" id="UP000218209">
    <property type="component" value="Unassembled WGS sequence"/>
</dbReference>
<dbReference type="SUPFAM" id="SSF56112">
    <property type="entry name" value="Protein kinase-like (PK-like)"/>
    <property type="match status" value="1"/>
</dbReference>
<feature type="compositionally biased region" description="Low complexity" evidence="5">
    <location>
        <begin position="584"/>
        <end position="602"/>
    </location>
</feature>
<gene>
    <name evidence="8" type="ORF">BU14_0368s0021</name>
</gene>
<dbReference type="EC" id="2.7.1.67" evidence="2"/>
<feature type="compositionally biased region" description="Gly residues" evidence="5">
    <location>
        <begin position="509"/>
        <end position="519"/>
    </location>
</feature>
<evidence type="ECO:0000313" key="9">
    <source>
        <dbReference type="Proteomes" id="UP000218209"/>
    </source>
</evidence>
<feature type="compositionally biased region" description="Basic and acidic residues" evidence="5">
    <location>
        <begin position="537"/>
        <end position="566"/>
    </location>
</feature>
<evidence type="ECO:0000313" key="8">
    <source>
        <dbReference type="EMBL" id="OSX73221.1"/>
    </source>
</evidence>
<feature type="compositionally biased region" description="Low complexity" evidence="5">
    <location>
        <begin position="45"/>
        <end position="54"/>
    </location>
</feature>
<dbReference type="InterPro" id="IPR015433">
    <property type="entry name" value="PI3/4_kinase"/>
</dbReference>
<dbReference type="InterPro" id="IPR036940">
    <property type="entry name" value="PI3/4_kinase_cat_sf"/>
</dbReference>
<feature type="compositionally biased region" description="Low complexity" evidence="5">
    <location>
        <begin position="447"/>
        <end position="463"/>
    </location>
</feature>
<evidence type="ECO:0000256" key="2">
    <source>
        <dbReference type="ARBA" id="ARBA00012169"/>
    </source>
</evidence>
<name>A0A1X6NX77_PORUM</name>
<organism evidence="8 9">
    <name type="scientific">Porphyra umbilicalis</name>
    <name type="common">Purple laver</name>
    <name type="synonym">Red alga</name>
    <dbReference type="NCBI Taxonomy" id="2786"/>
    <lineage>
        <taxon>Eukaryota</taxon>
        <taxon>Rhodophyta</taxon>
        <taxon>Bangiophyceae</taxon>
        <taxon>Bangiales</taxon>
        <taxon>Bangiaceae</taxon>
        <taxon>Porphyra</taxon>
    </lineage>
</organism>
<dbReference type="Gene3D" id="1.10.1070.11">
    <property type="entry name" value="Phosphatidylinositol 3-/4-kinase, catalytic domain"/>
    <property type="match status" value="1"/>
</dbReference>
<comment type="catalytic activity">
    <reaction evidence="1">
        <text>a 1,2-diacyl-sn-glycero-3-phospho-(1D-myo-inositol) + ATP = a 1,2-diacyl-sn-glycero-3-phospho-(1D-myo-inositol 4-phosphate) + ADP + H(+)</text>
        <dbReference type="Rhea" id="RHEA:19877"/>
        <dbReference type="ChEBI" id="CHEBI:15378"/>
        <dbReference type="ChEBI" id="CHEBI:30616"/>
        <dbReference type="ChEBI" id="CHEBI:57880"/>
        <dbReference type="ChEBI" id="CHEBI:58178"/>
        <dbReference type="ChEBI" id="CHEBI:456216"/>
        <dbReference type="EC" id="2.7.1.67"/>
    </reaction>
</comment>
<keyword evidence="9" id="KW-1185">Reference proteome</keyword>
<feature type="compositionally biased region" description="Low complexity" evidence="5">
    <location>
        <begin position="829"/>
        <end position="868"/>
    </location>
</feature>
<dbReference type="GO" id="GO:0004430">
    <property type="term" value="F:1-phosphatidylinositol 4-kinase activity"/>
    <property type="evidence" value="ECO:0007669"/>
    <property type="project" value="UniProtKB-EC"/>
</dbReference>
<keyword evidence="4" id="KW-0418">Kinase</keyword>
<dbReference type="PROSITE" id="PS00915">
    <property type="entry name" value="PI3_4_KINASE_1"/>
    <property type="match status" value="1"/>
</dbReference>
<dbReference type="SMART" id="SM00146">
    <property type="entry name" value="PI3Kc"/>
    <property type="match status" value="1"/>
</dbReference>
<dbReference type="InterPro" id="IPR001263">
    <property type="entry name" value="PI3K_accessory_dom"/>
</dbReference>
<feature type="region of interest" description="Disordered" evidence="5">
    <location>
        <begin position="410"/>
        <end position="493"/>
    </location>
</feature>
<dbReference type="PROSITE" id="PS00916">
    <property type="entry name" value="PI3_4_KINASE_2"/>
    <property type="match status" value="1"/>
</dbReference>
<sequence length="1227" mass="125266">MWGVSGSASRSPDPRLVIRDLDAERGAEAAAVPTVLYSGDARGMGSADGVRGVASGSGGGGSASGGGGGGSWFGGDDSGGGGSAGREAKGGAAVVESSSAAARAGRPAVPVLSRERSRSTQSLDRIAGGGGGGGASGGGGGGGGEGGGGSGSEVGGSGLTRRGGGSLGPGTGGGGGGGGSAAPSLSMGWLLRLFRSEFFDAWMAVTYLYRYRHSRGVHDYLCNELYHLSDADLEAFLPQLCNLLVYHARDSPALERFVMDKCADSMHFALQVYWFLHAAVDDAVRELNRDAEARARLLRTRCETAAVNGSPHIGFLAAAARDGATVAASAVGGPTSPIGAAASAATASGSAGDHPPISATLLTAGSPSVSRDAAASPPLSPRRGGGSHTRSSSEPRAGWAAVARALPGHDEGAAASDGQGAGDADRERSRRGSSSGGGGSRRRAAEADAGAAASATDAASAAADGGGDGSGTPASARRPPAPARRRVVRPDKREAYLHRMALERDAAADGGGVGGGGGAAASASEALSPPGGPVVPADKDLHEEPAAREARVAEVPVDAERADRALEPPPAVATPRDGRPPPLAADAGAASDVSAGGRTPSEGSAAAAAAAAAAPAPEATSSADALALLTMKQERFDYFNDTLTIVKAFVKLSLTLRELPVEARAVQLRRGLLRINDLLLARMAGSSSSVASPFGNATVPTAGEVARMGEVAALRSVHLPLARASEAALRILRVSPDEVTILNSRTRAPYMICIEVLETPALCADPFLFCHHVIAETRMAGGGGVGGNGASGKAAVPPSATPGNLVAVVAQEAAAMGVTVAALSRRPSVAVAPPPSGAGTPTHKTSAAEPSPSSSTTSIHRSSSSGSGADLTPAERLKFNVRKQVYAASARSVQPFDDNGGGGLRATDAGLSAEEAENAAKSRQAALLAVYGELWAWKEERVLRASPFGKMHGAKLVPFIVKAGDDLRQEQLAIQLIAQFDAIFKEESLDLYLRPFTVMCVSADSGLIETIADAVSLHVLKKRTPNFSSLLDYFERAYGKVGTQGFHQAQRRFIQSMAAYSVVTYLLQIKDRHNGNIMLDANGRIVHIDFGYILSNSPGAIKFESAPFKLTDEFIDVLAGRPGAADSAGFADTPGCRYFRELCVLGFLAARKHSDRLTTLVEIMLEGTSMPCMTGGLAVVEGLRRRFFLGVPESQCVSNVLGLIAESTSNSRSKLYDSFQYLTNGIM</sequence>
<feature type="compositionally biased region" description="Low complexity" evidence="5">
    <location>
        <begin position="520"/>
        <end position="529"/>
    </location>
</feature>
<dbReference type="OrthoDB" id="10264149at2759"/>
<protein>
    <recommendedName>
        <fullName evidence="2">1-phosphatidylinositol 4-kinase</fullName>
        <ecNumber evidence="2">2.7.1.67</ecNumber>
    </recommendedName>
</protein>
<feature type="domain" description="PIK helical" evidence="7">
    <location>
        <begin position="183"/>
        <end position="299"/>
    </location>
</feature>